<dbReference type="InterPro" id="IPR000160">
    <property type="entry name" value="GGDEF_dom"/>
</dbReference>
<dbReference type="GO" id="GO:0043709">
    <property type="term" value="P:cell adhesion involved in single-species biofilm formation"/>
    <property type="evidence" value="ECO:0007669"/>
    <property type="project" value="TreeGrafter"/>
</dbReference>
<dbReference type="GO" id="GO:1902201">
    <property type="term" value="P:negative regulation of bacterial-type flagellum-dependent cell motility"/>
    <property type="evidence" value="ECO:0007669"/>
    <property type="project" value="TreeGrafter"/>
</dbReference>
<feature type="domain" description="GGDEF" evidence="6">
    <location>
        <begin position="366"/>
        <end position="501"/>
    </location>
</feature>
<dbReference type="SUPFAM" id="SSF55073">
    <property type="entry name" value="Nucleotide cyclase"/>
    <property type="match status" value="1"/>
</dbReference>
<dbReference type="Proteomes" id="UP000004671">
    <property type="component" value="Chromosome"/>
</dbReference>
<sequence length="509" mass="57959">MNTNQNKKILIIEDHKDMLLILTRFLEEDDFQVLGSENAEKGLELMEQEKPDLILLDLMLPGMSGLEALKIIKNSNSSEDYTPVIIISAKSGTEDIITGLDLGADDYLTKPFNLDELKARIDTALRIKNLNENLRNKTRELEQANEQINQLYQQLLEKNQELRRNVFNLNSLFEISIELNSILEFDRLVNSVLLTLVGQFSCKNAIFLLTSKVKPDLLEPINSKGFHRKELMGLVFHRTDPLIEMLNKKPMPKSIEALNLELKSKSSALEQLKNLGLEFITPIMVKNKIVGLIALGQRLSKRPLDRSEWEHLGILSNIISISIANALLYDEIKQLSYTDGMTGLHNFRYFKLRLNEEVIRHNRMKTELSLLILDVDNFKNYNDTLGHPAGDEVLKKFAVILRQSARENDIVARYGGEEFAIILPGTSKKGATVVAERIRETIENTYFDHEEIQPMGKVTVSIGVATIPEDANSAEELTKKADAALYYAKRHGRNQVKAYDSWVEREILQ</sequence>
<feature type="domain" description="Response regulatory" evidence="5">
    <location>
        <begin position="8"/>
        <end position="125"/>
    </location>
</feature>
<dbReference type="GO" id="GO:0000160">
    <property type="term" value="P:phosphorelay signal transduction system"/>
    <property type="evidence" value="ECO:0007669"/>
    <property type="project" value="InterPro"/>
</dbReference>
<dbReference type="PROSITE" id="PS50110">
    <property type="entry name" value="RESPONSE_REGULATORY"/>
    <property type="match status" value="1"/>
</dbReference>
<dbReference type="FunFam" id="3.30.70.270:FF:000001">
    <property type="entry name" value="Diguanylate cyclase domain protein"/>
    <property type="match status" value="1"/>
</dbReference>
<dbReference type="InterPro" id="IPR029787">
    <property type="entry name" value="Nucleotide_cyclase"/>
</dbReference>
<name>H1XRD2_CALAY</name>
<dbReference type="GO" id="GO:0052621">
    <property type="term" value="F:diguanylate cyclase activity"/>
    <property type="evidence" value="ECO:0007669"/>
    <property type="project" value="UniProtKB-EC"/>
</dbReference>
<dbReference type="SMART" id="SM00448">
    <property type="entry name" value="REC"/>
    <property type="match status" value="1"/>
</dbReference>
<dbReference type="GO" id="GO:0005886">
    <property type="term" value="C:plasma membrane"/>
    <property type="evidence" value="ECO:0007669"/>
    <property type="project" value="TreeGrafter"/>
</dbReference>
<protein>
    <recommendedName>
        <fullName evidence="1">diguanylate cyclase</fullName>
        <ecNumber evidence="1">2.7.7.65</ecNumber>
    </recommendedName>
</protein>
<evidence type="ECO:0000256" key="2">
    <source>
        <dbReference type="ARBA" id="ARBA00034247"/>
    </source>
</evidence>
<dbReference type="KEGG" id="caby:Cabys_1654"/>
<feature type="modified residue" description="4-aspartylphosphate" evidence="3">
    <location>
        <position position="57"/>
    </location>
</feature>
<evidence type="ECO:0000259" key="5">
    <source>
        <dbReference type="PROSITE" id="PS50110"/>
    </source>
</evidence>
<keyword evidence="4" id="KW-0175">Coiled coil</keyword>
<keyword evidence="9" id="KW-1185">Reference proteome</keyword>
<evidence type="ECO:0000256" key="4">
    <source>
        <dbReference type="SAM" id="Coils"/>
    </source>
</evidence>
<evidence type="ECO:0000256" key="3">
    <source>
        <dbReference type="PROSITE-ProRule" id="PRU00169"/>
    </source>
</evidence>
<dbReference type="EMBL" id="CM001402">
    <property type="protein sequence ID" value="EHO42413.1"/>
    <property type="molecule type" value="Genomic_DNA"/>
</dbReference>
<dbReference type="InParanoid" id="H1XRD2"/>
<dbReference type="CDD" id="cd01949">
    <property type="entry name" value="GGDEF"/>
    <property type="match status" value="1"/>
</dbReference>
<dbReference type="CDD" id="cd17574">
    <property type="entry name" value="REC_OmpR"/>
    <property type="match status" value="1"/>
</dbReference>
<dbReference type="EMBL" id="CP018099">
    <property type="protein sequence ID" value="APF18403.1"/>
    <property type="molecule type" value="Genomic_DNA"/>
</dbReference>
<dbReference type="InterPro" id="IPR050469">
    <property type="entry name" value="Diguanylate_Cyclase"/>
</dbReference>
<dbReference type="Gene3D" id="3.30.70.270">
    <property type="match status" value="1"/>
</dbReference>
<dbReference type="STRING" id="880073.Cabys_1654"/>
<dbReference type="InterPro" id="IPR011006">
    <property type="entry name" value="CheY-like_superfamily"/>
</dbReference>
<dbReference type="PaxDb" id="880073-Calab_2806"/>
<dbReference type="HOGENOM" id="CLU_000445_11_28_0"/>
<dbReference type="OrthoDB" id="9812260at2"/>
<organism evidence="8 9">
    <name type="scientific">Caldithrix abyssi DSM 13497</name>
    <dbReference type="NCBI Taxonomy" id="880073"/>
    <lineage>
        <taxon>Bacteria</taxon>
        <taxon>Pseudomonadati</taxon>
        <taxon>Calditrichota</taxon>
        <taxon>Calditrichia</taxon>
        <taxon>Calditrichales</taxon>
        <taxon>Calditrichaceae</taxon>
        <taxon>Caldithrix</taxon>
    </lineage>
</organism>
<dbReference type="PROSITE" id="PS50887">
    <property type="entry name" value="GGDEF"/>
    <property type="match status" value="1"/>
</dbReference>
<reference evidence="8 9" key="1">
    <citation type="submission" date="2011-09" db="EMBL/GenBank/DDBJ databases">
        <title>The permanent draft genome of Caldithrix abyssi DSM 13497.</title>
        <authorList>
            <consortium name="US DOE Joint Genome Institute (JGI-PGF)"/>
            <person name="Lucas S."/>
            <person name="Han J."/>
            <person name="Lapidus A."/>
            <person name="Bruce D."/>
            <person name="Goodwin L."/>
            <person name="Pitluck S."/>
            <person name="Peters L."/>
            <person name="Kyrpides N."/>
            <person name="Mavromatis K."/>
            <person name="Ivanova N."/>
            <person name="Mikhailova N."/>
            <person name="Chertkov O."/>
            <person name="Detter J.C."/>
            <person name="Tapia R."/>
            <person name="Han C."/>
            <person name="Land M."/>
            <person name="Hauser L."/>
            <person name="Markowitz V."/>
            <person name="Cheng J.-F."/>
            <person name="Hugenholtz P."/>
            <person name="Woyke T."/>
            <person name="Wu D."/>
            <person name="Spring S."/>
            <person name="Brambilla E."/>
            <person name="Klenk H.-P."/>
            <person name="Eisen J.A."/>
        </authorList>
    </citation>
    <scope>NUCLEOTIDE SEQUENCE [LARGE SCALE GENOMIC DNA]</scope>
    <source>
        <strain evidence="8 9">DSM 13497</strain>
    </source>
</reference>
<evidence type="ECO:0000313" key="7">
    <source>
        <dbReference type="EMBL" id="APF18403.1"/>
    </source>
</evidence>
<dbReference type="InterPro" id="IPR043128">
    <property type="entry name" value="Rev_trsase/Diguanyl_cyclase"/>
</dbReference>
<feature type="coiled-coil region" evidence="4">
    <location>
        <begin position="124"/>
        <end position="172"/>
    </location>
</feature>
<evidence type="ECO:0000259" key="6">
    <source>
        <dbReference type="PROSITE" id="PS50887"/>
    </source>
</evidence>
<dbReference type="NCBIfam" id="TIGR00254">
    <property type="entry name" value="GGDEF"/>
    <property type="match status" value="1"/>
</dbReference>
<gene>
    <name evidence="7" type="ORF">Cabys_1654</name>
    <name evidence="8" type="ORF">Calab_2806</name>
</gene>
<dbReference type="eggNOG" id="COG3706">
    <property type="taxonomic scope" value="Bacteria"/>
</dbReference>
<proteinExistence type="predicted"/>
<dbReference type="SMART" id="SM00267">
    <property type="entry name" value="GGDEF"/>
    <property type="match status" value="1"/>
</dbReference>
<dbReference type="AlphaFoldDB" id="H1XRD2"/>
<dbReference type="PANTHER" id="PTHR45138:SF9">
    <property type="entry name" value="DIGUANYLATE CYCLASE DGCM-RELATED"/>
    <property type="match status" value="1"/>
</dbReference>
<evidence type="ECO:0000313" key="10">
    <source>
        <dbReference type="Proteomes" id="UP000183868"/>
    </source>
</evidence>
<dbReference type="InterPro" id="IPR029016">
    <property type="entry name" value="GAF-like_dom_sf"/>
</dbReference>
<dbReference type="PANTHER" id="PTHR45138">
    <property type="entry name" value="REGULATORY COMPONENTS OF SENSORY TRANSDUCTION SYSTEM"/>
    <property type="match status" value="1"/>
</dbReference>
<dbReference type="RefSeq" id="WP_006929751.1">
    <property type="nucleotide sequence ID" value="NZ_CM001402.1"/>
</dbReference>
<dbReference type="SUPFAM" id="SSF52172">
    <property type="entry name" value="CheY-like"/>
    <property type="match status" value="1"/>
</dbReference>
<dbReference type="Pfam" id="PF00990">
    <property type="entry name" value="GGDEF"/>
    <property type="match status" value="1"/>
</dbReference>
<dbReference type="Gene3D" id="3.40.50.2300">
    <property type="match status" value="1"/>
</dbReference>
<dbReference type="InterPro" id="IPR001789">
    <property type="entry name" value="Sig_transdc_resp-reg_receiver"/>
</dbReference>
<dbReference type="SUPFAM" id="SSF55781">
    <property type="entry name" value="GAF domain-like"/>
    <property type="match status" value="1"/>
</dbReference>
<dbReference type="Proteomes" id="UP000183868">
    <property type="component" value="Chromosome"/>
</dbReference>
<evidence type="ECO:0000256" key="1">
    <source>
        <dbReference type="ARBA" id="ARBA00012528"/>
    </source>
</evidence>
<evidence type="ECO:0000313" key="8">
    <source>
        <dbReference type="EMBL" id="EHO42413.1"/>
    </source>
</evidence>
<dbReference type="EC" id="2.7.7.65" evidence="1"/>
<evidence type="ECO:0000313" key="9">
    <source>
        <dbReference type="Proteomes" id="UP000004671"/>
    </source>
</evidence>
<dbReference type="Gene3D" id="3.30.450.40">
    <property type="match status" value="1"/>
</dbReference>
<reference evidence="7 10" key="2">
    <citation type="submission" date="2016-11" db="EMBL/GenBank/DDBJ databases">
        <title>Genomic analysis of Caldithrix abyssi and proposal of a novel bacterial phylum Caldithrichaeota.</title>
        <authorList>
            <person name="Kublanov I."/>
            <person name="Sigalova O."/>
            <person name="Gavrilov S."/>
            <person name="Lebedinsky A."/>
            <person name="Ivanova N."/>
            <person name="Daum C."/>
            <person name="Reddy T."/>
            <person name="Klenk H.P."/>
            <person name="Goker M."/>
            <person name="Reva O."/>
            <person name="Miroshnichenko M."/>
            <person name="Kyprides N."/>
            <person name="Woyke T."/>
            <person name="Gelfand M."/>
        </authorList>
    </citation>
    <scope>NUCLEOTIDE SEQUENCE [LARGE SCALE GENOMIC DNA]</scope>
    <source>
        <strain evidence="7 10">LF13</strain>
    </source>
</reference>
<keyword evidence="3" id="KW-0597">Phosphoprotein</keyword>
<comment type="catalytic activity">
    <reaction evidence="2">
        <text>2 GTP = 3',3'-c-di-GMP + 2 diphosphate</text>
        <dbReference type="Rhea" id="RHEA:24898"/>
        <dbReference type="ChEBI" id="CHEBI:33019"/>
        <dbReference type="ChEBI" id="CHEBI:37565"/>
        <dbReference type="ChEBI" id="CHEBI:58805"/>
        <dbReference type="EC" id="2.7.7.65"/>
    </reaction>
</comment>
<dbReference type="Pfam" id="PF00072">
    <property type="entry name" value="Response_reg"/>
    <property type="match status" value="1"/>
</dbReference>
<accession>H1XRD2</accession>